<reference evidence="2" key="1">
    <citation type="journal article" date="2022" name="bioRxiv">
        <title>Sequencing and chromosome-scale assembly of the giantPleurodeles waltlgenome.</title>
        <authorList>
            <person name="Brown T."/>
            <person name="Elewa A."/>
            <person name="Iarovenko S."/>
            <person name="Subramanian E."/>
            <person name="Araus A.J."/>
            <person name="Petzold A."/>
            <person name="Susuki M."/>
            <person name="Suzuki K.-i.T."/>
            <person name="Hayashi T."/>
            <person name="Toyoda A."/>
            <person name="Oliveira C."/>
            <person name="Osipova E."/>
            <person name="Leigh N.D."/>
            <person name="Simon A."/>
            <person name="Yun M.H."/>
        </authorList>
    </citation>
    <scope>NUCLEOTIDE SEQUENCE</scope>
    <source>
        <strain evidence="2">20211129_DDA</strain>
        <tissue evidence="2">Liver</tissue>
    </source>
</reference>
<feature type="region of interest" description="Disordered" evidence="1">
    <location>
        <begin position="47"/>
        <end position="108"/>
    </location>
</feature>
<dbReference type="AlphaFoldDB" id="A0AAV7KZM6"/>
<evidence type="ECO:0000256" key="1">
    <source>
        <dbReference type="SAM" id="MobiDB-lite"/>
    </source>
</evidence>
<dbReference type="Proteomes" id="UP001066276">
    <property type="component" value="Chromosome 12"/>
</dbReference>
<evidence type="ECO:0000313" key="3">
    <source>
        <dbReference type="Proteomes" id="UP001066276"/>
    </source>
</evidence>
<evidence type="ECO:0000313" key="2">
    <source>
        <dbReference type="EMBL" id="KAJ1081658.1"/>
    </source>
</evidence>
<gene>
    <name evidence="2" type="ORF">NDU88_001836</name>
</gene>
<proteinExistence type="predicted"/>
<organism evidence="2 3">
    <name type="scientific">Pleurodeles waltl</name>
    <name type="common">Iberian ribbed newt</name>
    <dbReference type="NCBI Taxonomy" id="8319"/>
    <lineage>
        <taxon>Eukaryota</taxon>
        <taxon>Metazoa</taxon>
        <taxon>Chordata</taxon>
        <taxon>Craniata</taxon>
        <taxon>Vertebrata</taxon>
        <taxon>Euteleostomi</taxon>
        <taxon>Amphibia</taxon>
        <taxon>Batrachia</taxon>
        <taxon>Caudata</taxon>
        <taxon>Salamandroidea</taxon>
        <taxon>Salamandridae</taxon>
        <taxon>Pleurodelinae</taxon>
        <taxon>Pleurodeles</taxon>
    </lineage>
</organism>
<name>A0AAV7KZM6_PLEWA</name>
<protein>
    <submittedName>
        <fullName evidence="2">Uncharacterized protein</fullName>
    </submittedName>
</protein>
<feature type="compositionally biased region" description="Basic and acidic residues" evidence="1">
    <location>
        <begin position="99"/>
        <end position="108"/>
    </location>
</feature>
<dbReference type="EMBL" id="JANPWB010000016">
    <property type="protein sequence ID" value="KAJ1081658.1"/>
    <property type="molecule type" value="Genomic_DNA"/>
</dbReference>
<sequence>MEAPIEGVREARHLAPLWGCAAQGRSERGGDRLGCCGHLSGPTEAAAYRGRSGLGPRWSPSTCKRSKKEVRAGGPARRQPSTLACPQGPGGKGSQALDYPEKRGSPQE</sequence>
<comment type="caution">
    <text evidence="2">The sequence shown here is derived from an EMBL/GenBank/DDBJ whole genome shotgun (WGS) entry which is preliminary data.</text>
</comment>
<keyword evidence="3" id="KW-1185">Reference proteome</keyword>
<accession>A0AAV7KZM6</accession>